<keyword evidence="1" id="KW-1133">Transmembrane helix</keyword>
<evidence type="ECO:0000256" key="1">
    <source>
        <dbReference type="SAM" id="Phobius"/>
    </source>
</evidence>
<feature type="transmembrane region" description="Helical" evidence="1">
    <location>
        <begin position="84"/>
        <end position="103"/>
    </location>
</feature>
<keyword evidence="3" id="KW-1185">Reference proteome</keyword>
<feature type="transmembrane region" description="Helical" evidence="1">
    <location>
        <begin position="61"/>
        <end position="79"/>
    </location>
</feature>
<feature type="transmembrane region" description="Helical" evidence="1">
    <location>
        <begin position="7"/>
        <end position="27"/>
    </location>
</feature>
<evidence type="ECO:0000313" key="2">
    <source>
        <dbReference type="EMBL" id="SES51054.1"/>
    </source>
</evidence>
<dbReference type="RefSeq" id="WP_090074137.1">
    <property type="nucleotide sequence ID" value="NZ_FOFT01000024.1"/>
</dbReference>
<dbReference type="EMBL" id="FOFT01000024">
    <property type="protein sequence ID" value="SES51054.1"/>
    <property type="molecule type" value="Genomic_DNA"/>
</dbReference>
<protein>
    <recommendedName>
        <fullName evidence="4">Tryptophan-associated transmembrane protein (Trp_oprn_chp)</fullName>
    </recommendedName>
</protein>
<proteinExistence type="predicted"/>
<keyword evidence="1" id="KW-0812">Transmembrane</keyword>
<keyword evidence="1" id="KW-0472">Membrane</keyword>
<evidence type="ECO:0008006" key="4">
    <source>
        <dbReference type="Google" id="ProtNLM"/>
    </source>
</evidence>
<name>A0A1H9XY98_9PSEU</name>
<reference evidence="3" key="1">
    <citation type="submission" date="2016-10" db="EMBL/GenBank/DDBJ databases">
        <authorList>
            <person name="Varghese N."/>
            <person name="Submissions S."/>
        </authorList>
    </citation>
    <scope>NUCLEOTIDE SEQUENCE [LARGE SCALE GENOMIC DNA]</scope>
    <source>
        <strain evidence="3">CGMCC 4.578</strain>
    </source>
</reference>
<gene>
    <name evidence="2" type="ORF">SAMN05216195_12467</name>
</gene>
<organism evidence="2 3">
    <name type="scientific">Lentzea flaviverrucosa</name>
    <dbReference type="NCBI Taxonomy" id="200379"/>
    <lineage>
        <taxon>Bacteria</taxon>
        <taxon>Bacillati</taxon>
        <taxon>Actinomycetota</taxon>
        <taxon>Actinomycetes</taxon>
        <taxon>Pseudonocardiales</taxon>
        <taxon>Pseudonocardiaceae</taxon>
        <taxon>Lentzea</taxon>
    </lineage>
</organism>
<sequence>MIGRPTAIALIAAGVVLTATAMVLPWYSTAYAGGVEVVVRAWGTEILGKPGDWPAGELSPWYGVPVVVTALLLVAGVWISRAALAGAAGQLGAVGVIGALVVSERGHAVEQQGDFAVGFGLVFLAVGTLVALAGAVAVQREAAA</sequence>
<dbReference type="Proteomes" id="UP000199028">
    <property type="component" value="Unassembled WGS sequence"/>
</dbReference>
<dbReference type="OrthoDB" id="3694324at2"/>
<feature type="transmembrane region" description="Helical" evidence="1">
    <location>
        <begin position="115"/>
        <end position="138"/>
    </location>
</feature>
<dbReference type="AlphaFoldDB" id="A0A1H9XY98"/>
<accession>A0A1H9XY98</accession>
<evidence type="ECO:0000313" key="3">
    <source>
        <dbReference type="Proteomes" id="UP000199028"/>
    </source>
</evidence>